<evidence type="ECO:0000256" key="8">
    <source>
        <dbReference type="ARBA" id="ARBA00022884"/>
    </source>
</evidence>
<dbReference type="Pfam" id="PF00636">
    <property type="entry name" value="Ribonuclease_3"/>
    <property type="match status" value="1"/>
</dbReference>
<dbReference type="PROSITE" id="PS00517">
    <property type="entry name" value="RNASE_3_1"/>
    <property type="match status" value="1"/>
</dbReference>
<evidence type="ECO:0000313" key="10">
    <source>
        <dbReference type="EMBL" id="KAK7854319.1"/>
    </source>
</evidence>
<dbReference type="CDD" id="cd00593">
    <property type="entry name" value="RIBOc"/>
    <property type="match status" value="2"/>
</dbReference>
<dbReference type="SUPFAM" id="SSF69065">
    <property type="entry name" value="RNase III domain-like"/>
    <property type="match status" value="2"/>
</dbReference>
<proteinExistence type="predicted"/>
<keyword evidence="3" id="KW-0540">Nuclease</keyword>
<dbReference type="GO" id="GO:0004525">
    <property type="term" value="F:ribonuclease III activity"/>
    <property type="evidence" value="ECO:0007669"/>
    <property type="project" value="InterPro"/>
</dbReference>
<keyword evidence="5" id="KW-0255">Endonuclease</keyword>
<reference evidence="10 11" key="1">
    <citation type="journal article" date="2018" name="Sci. Data">
        <title>The draft genome sequence of cork oak.</title>
        <authorList>
            <person name="Ramos A.M."/>
            <person name="Usie A."/>
            <person name="Barbosa P."/>
            <person name="Barros P.M."/>
            <person name="Capote T."/>
            <person name="Chaves I."/>
            <person name="Simoes F."/>
            <person name="Abreu I."/>
            <person name="Carrasquinho I."/>
            <person name="Faro C."/>
            <person name="Guimaraes J.B."/>
            <person name="Mendonca D."/>
            <person name="Nobrega F."/>
            <person name="Rodrigues L."/>
            <person name="Saibo N.J.M."/>
            <person name="Varela M.C."/>
            <person name="Egas C."/>
            <person name="Matos J."/>
            <person name="Miguel C.M."/>
            <person name="Oliveira M.M."/>
            <person name="Ricardo C.P."/>
            <person name="Goncalves S."/>
        </authorList>
    </citation>
    <scope>NUCLEOTIDE SEQUENCE [LARGE SCALE GENOMIC DNA]</scope>
    <source>
        <strain evidence="11">cv. HL8</strain>
    </source>
</reference>
<dbReference type="InterPro" id="IPR000999">
    <property type="entry name" value="RNase_III_dom"/>
</dbReference>
<comment type="cofactor">
    <cofactor evidence="2">
        <name>Mg(2+)</name>
        <dbReference type="ChEBI" id="CHEBI:18420"/>
    </cofactor>
</comment>
<keyword evidence="8" id="KW-0694">RNA-binding</keyword>
<dbReference type="GO" id="GO:0046872">
    <property type="term" value="F:metal ion binding"/>
    <property type="evidence" value="ECO:0007669"/>
    <property type="project" value="UniProtKB-KW"/>
</dbReference>
<dbReference type="PANTHER" id="PTHR14950:SF46">
    <property type="entry name" value="ENDORIBONUCLEASE DICER HOMOLOG 3"/>
    <property type="match status" value="1"/>
</dbReference>
<comment type="cofactor">
    <cofactor evidence="1">
        <name>Mn(2+)</name>
        <dbReference type="ChEBI" id="CHEBI:29035"/>
    </cofactor>
</comment>
<evidence type="ECO:0000256" key="1">
    <source>
        <dbReference type="ARBA" id="ARBA00001936"/>
    </source>
</evidence>
<dbReference type="PANTHER" id="PTHR14950">
    <property type="entry name" value="DICER-RELATED"/>
    <property type="match status" value="1"/>
</dbReference>
<comment type="caution">
    <text evidence="10">The sequence shown here is derived from an EMBL/GenBank/DDBJ whole genome shotgun (WGS) entry which is preliminary data.</text>
</comment>
<evidence type="ECO:0000256" key="7">
    <source>
        <dbReference type="ARBA" id="ARBA00022842"/>
    </source>
</evidence>
<dbReference type="AlphaFoldDB" id="A0AAW0LS80"/>
<evidence type="ECO:0000256" key="4">
    <source>
        <dbReference type="ARBA" id="ARBA00022723"/>
    </source>
</evidence>
<dbReference type="PROSITE" id="PS50142">
    <property type="entry name" value="RNASE_3_2"/>
    <property type="match status" value="1"/>
</dbReference>
<dbReference type="GO" id="GO:0003723">
    <property type="term" value="F:RNA binding"/>
    <property type="evidence" value="ECO:0007669"/>
    <property type="project" value="UniProtKB-KW"/>
</dbReference>
<organism evidence="10 11">
    <name type="scientific">Quercus suber</name>
    <name type="common">Cork oak</name>
    <dbReference type="NCBI Taxonomy" id="58331"/>
    <lineage>
        <taxon>Eukaryota</taxon>
        <taxon>Viridiplantae</taxon>
        <taxon>Streptophyta</taxon>
        <taxon>Embryophyta</taxon>
        <taxon>Tracheophyta</taxon>
        <taxon>Spermatophyta</taxon>
        <taxon>Magnoliopsida</taxon>
        <taxon>eudicotyledons</taxon>
        <taxon>Gunneridae</taxon>
        <taxon>Pentapetalae</taxon>
        <taxon>rosids</taxon>
        <taxon>fabids</taxon>
        <taxon>Fagales</taxon>
        <taxon>Fagaceae</taxon>
        <taxon>Quercus</taxon>
    </lineage>
</organism>
<dbReference type="GO" id="GO:0005634">
    <property type="term" value="C:nucleus"/>
    <property type="evidence" value="ECO:0007669"/>
    <property type="project" value="TreeGrafter"/>
</dbReference>
<sequence length="496" mass="55023">MTSAAESNELFLSALGSPVHMIIPEFGTSSCDGLVNEKTQIHVFVPPEILVYINVSVDVLRSFYLLPALMHRLESLMLASQLRGEISCPSSDFQISTSLILEALTTLRCCESFSMERLELLGDSVLKYAGYIRDSAFDPRRWVAPGHRSIHPVPCECGVDALEVPLDAQFQTVDMKVKVGVCCDRGHRWLASKTIADCVEALIGAYYVGGGLVAALHVIKWLGIDAELEPTSVLEAITRASLHSYIPKTNEIETLESKLGYIFSTKGLLQEAITHASEQEAGVGYCYQRLEFLGDSVLDLLITWHLYQSHTDIDPGKLTDLRGAAVSNENFAQAAVRRNIQPNLRHCSGLLLSQIADYVRSLTESTETTRTLEEPKCPKALGDMVESIAGAMLIDTKLHLDDVWRIFKPLLSPIVTPDNLVLHPLRKLNELCDSLGYFKKEIFNEGEIVHVEIRLQLEDELLIGEGYHRNRKAARGQAAKSVLKKLEVCWCSMPGC</sequence>
<dbReference type="InterPro" id="IPR036389">
    <property type="entry name" value="RNase_III_sf"/>
</dbReference>
<dbReference type="GO" id="GO:0005737">
    <property type="term" value="C:cytoplasm"/>
    <property type="evidence" value="ECO:0007669"/>
    <property type="project" value="TreeGrafter"/>
</dbReference>
<evidence type="ECO:0000256" key="6">
    <source>
        <dbReference type="ARBA" id="ARBA00022801"/>
    </source>
</evidence>
<feature type="domain" description="RNase III" evidence="9">
    <location>
        <begin position="252"/>
        <end position="397"/>
    </location>
</feature>
<accession>A0AAW0LS80</accession>
<name>A0AAW0LS80_QUESU</name>
<protein>
    <submittedName>
        <fullName evidence="10">Endoribonuclease dicer like protein 3</fullName>
    </submittedName>
</protein>
<keyword evidence="7" id="KW-0460">Magnesium</keyword>
<evidence type="ECO:0000256" key="5">
    <source>
        <dbReference type="ARBA" id="ARBA00022759"/>
    </source>
</evidence>
<dbReference type="Proteomes" id="UP000237347">
    <property type="component" value="Unassembled WGS sequence"/>
</dbReference>
<dbReference type="Gene3D" id="1.10.1520.10">
    <property type="entry name" value="Ribonuclease III domain"/>
    <property type="match status" value="3"/>
</dbReference>
<dbReference type="GO" id="GO:0030422">
    <property type="term" value="P:siRNA processing"/>
    <property type="evidence" value="ECO:0007669"/>
    <property type="project" value="TreeGrafter"/>
</dbReference>
<dbReference type="FunFam" id="1.10.1520.10:FF:000004">
    <property type="entry name" value="Endoribonuclease dicer-like 1"/>
    <property type="match status" value="1"/>
</dbReference>
<evidence type="ECO:0000259" key="9">
    <source>
        <dbReference type="PROSITE" id="PS50142"/>
    </source>
</evidence>
<dbReference type="EMBL" id="PKMF04000056">
    <property type="protein sequence ID" value="KAK7854319.1"/>
    <property type="molecule type" value="Genomic_DNA"/>
</dbReference>
<keyword evidence="4" id="KW-0479">Metal-binding</keyword>
<evidence type="ECO:0000256" key="3">
    <source>
        <dbReference type="ARBA" id="ARBA00022722"/>
    </source>
</evidence>
<keyword evidence="6" id="KW-0378">Hydrolase</keyword>
<evidence type="ECO:0000313" key="11">
    <source>
        <dbReference type="Proteomes" id="UP000237347"/>
    </source>
</evidence>
<dbReference type="SMART" id="SM00535">
    <property type="entry name" value="RIBOc"/>
    <property type="match status" value="2"/>
</dbReference>
<keyword evidence="11" id="KW-1185">Reference proteome</keyword>
<evidence type="ECO:0000256" key="2">
    <source>
        <dbReference type="ARBA" id="ARBA00001946"/>
    </source>
</evidence>
<gene>
    <name evidence="10" type="primary">DCL3_3</name>
    <name evidence="10" type="ORF">CFP56_032555</name>
</gene>